<reference evidence="4" key="1">
    <citation type="journal article" date="2019" name="Nat. Commun.">
        <title>The genome of broomcorn millet.</title>
        <authorList>
            <person name="Zou C."/>
            <person name="Miki D."/>
            <person name="Li D."/>
            <person name="Tang Q."/>
            <person name="Xiao L."/>
            <person name="Rajput S."/>
            <person name="Deng P."/>
            <person name="Jia W."/>
            <person name="Huang R."/>
            <person name="Zhang M."/>
            <person name="Sun Y."/>
            <person name="Hu J."/>
            <person name="Fu X."/>
            <person name="Schnable P.S."/>
            <person name="Li F."/>
            <person name="Zhang H."/>
            <person name="Feng B."/>
            <person name="Zhu X."/>
            <person name="Liu R."/>
            <person name="Schnable J.C."/>
            <person name="Zhu J.-K."/>
            <person name="Zhang H."/>
        </authorList>
    </citation>
    <scope>NUCLEOTIDE SEQUENCE [LARGE SCALE GENOMIC DNA]</scope>
</reference>
<proteinExistence type="inferred from homology"/>
<feature type="region of interest" description="Disordered" evidence="2">
    <location>
        <begin position="157"/>
        <end position="190"/>
    </location>
</feature>
<dbReference type="InterPro" id="IPR007608">
    <property type="entry name" value="Senescence_reg_S40"/>
</dbReference>
<dbReference type="PANTHER" id="PTHR33986">
    <property type="entry name" value="OS02G0535700 PROTEIN"/>
    <property type="match status" value="1"/>
</dbReference>
<evidence type="ECO:0000256" key="1">
    <source>
        <dbReference type="ARBA" id="ARBA00034773"/>
    </source>
</evidence>
<dbReference type="STRING" id="4540.A0A3L6PXE2"/>
<evidence type="ECO:0000313" key="4">
    <source>
        <dbReference type="Proteomes" id="UP000275267"/>
    </source>
</evidence>
<dbReference type="AlphaFoldDB" id="A0A3L6PXE2"/>
<dbReference type="PANTHER" id="PTHR33986:SF12">
    <property type="entry name" value="MITOCHONDRIAL FISSION PROTEIN ELM1"/>
    <property type="match status" value="1"/>
</dbReference>
<protein>
    <submittedName>
        <fullName evidence="3">Uncharacterized protein</fullName>
    </submittedName>
</protein>
<feature type="region of interest" description="Disordered" evidence="2">
    <location>
        <begin position="1"/>
        <end position="69"/>
    </location>
</feature>
<name>A0A3L6PXE2_PANMI</name>
<comment type="caution">
    <text evidence="3">The sequence shown here is derived from an EMBL/GenBank/DDBJ whole genome shotgun (WGS) entry which is preliminary data.</text>
</comment>
<dbReference type="Pfam" id="PF06258">
    <property type="entry name" value="Mito_fiss_Elm1"/>
    <property type="match status" value="1"/>
</dbReference>
<comment type="similarity">
    <text evidence="1">Belongs to the senescence regulator S40 family.</text>
</comment>
<dbReference type="InterPro" id="IPR009367">
    <property type="entry name" value="Elm1-like"/>
</dbReference>
<organism evidence="3 4">
    <name type="scientific">Panicum miliaceum</name>
    <name type="common">Proso millet</name>
    <name type="synonym">Broomcorn millet</name>
    <dbReference type="NCBI Taxonomy" id="4540"/>
    <lineage>
        <taxon>Eukaryota</taxon>
        <taxon>Viridiplantae</taxon>
        <taxon>Streptophyta</taxon>
        <taxon>Embryophyta</taxon>
        <taxon>Tracheophyta</taxon>
        <taxon>Spermatophyta</taxon>
        <taxon>Magnoliopsida</taxon>
        <taxon>Liliopsida</taxon>
        <taxon>Poales</taxon>
        <taxon>Poaceae</taxon>
        <taxon>PACMAD clade</taxon>
        <taxon>Panicoideae</taxon>
        <taxon>Panicodae</taxon>
        <taxon>Paniceae</taxon>
        <taxon>Panicinae</taxon>
        <taxon>Panicum</taxon>
        <taxon>Panicum sect. Panicum</taxon>
    </lineage>
</organism>
<evidence type="ECO:0000313" key="3">
    <source>
        <dbReference type="EMBL" id="RLM65371.1"/>
    </source>
</evidence>
<gene>
    <name evidence="3" type="ORF">C2845_PM16G07050</name>
</gene>
<feature type="compositionally biased region" description="Low complexity" evidence="2">
    <location>
        <begin position="20"/>
        <end position="33"/>
    </location>
</feature>
<dbReference type="OrthoDB" id="1856981at2759"/>
<sequence>MDEHRTRRSPAGERFMGMFSSPSTPSSSPTEPSFVAGDELHEDDFLFSSPDAAAPAPAPGSPGRGAPQQGHLGLLAALAMHEGDRRLLVRGGAGGGGTAAAAAASAGTLLRRKATIAAAAASVSASAAVTGSGSALSPAQAPNSAAWAIPATARPKNVTPAPPYHQSAPVRVPVRPPRKPDIGRWDEFVDDDDDFRRGDAAMLPPHEMVARASAGGAGPAAPFSMLEGAGRTLKGRDLRRAQHTMLKEARYSAAPVNHKGGDALIASGIAEMSFRESLVGVLAAEPDATKAKETHPSKRGAKRKCKSKLASQAWFALGDSHGCSSSSLIHSTGPPQPPTNGPALRTQRRPPISDPCAAERGNPMRPIRLPEPEPEPPGGATPEIFAAGGGAAVVRRAVVIGNGCAGAESQCFGLLRALGLVDRLTLYVLTAGALHQADSAALRCAAADWHAELAPLPKPLVVVNIGGPTRNCKYDVDLAKQLVSSLHNVLKTCGSVRISFSRRTPQKVSDRILKEFSTHPKIYIWDGEGSLSTSLEPSTAGGSSQIFTTVFVSVGLSGLSLDWKIGQDCIDWVHSLQIPWETVWLHLPILPREKFRKEPNYGPRILGRKEPNYTPGMIGFGFVRSLR</sequence>
<dbReference type="EMBL" id="PQIB02000015">
    <property type="protein sequence ID" value="RLM65371.1"/>
    <property type="molecule type" value="Genomic_DNA"/>
</dbReference>
<dbReference type="GO" id="GO:0010150">
    <property type="term" value="P:leaf senescence"/>
    <property type="evidence" value="ECO:0007669"/>
    <property type="project" value="UniProtKB-ARBA"/>
</dbReference>
<evidence type="ECO:0000256" key="2">
    <source>
        <dbReference type="SAM" id="MobiDB-lite"/>
    </source>
</evidence>
<accession>A0A3L6PXE2</accession>
<feature type="compositionally biased region" description="Basic and acidic residues" evidence="2">
    <location>
        <begin position="178"/>
        <end position="187"/>
    </location>
</feature>
<dbReference type="Pfam" id="PF04520">
    <property type="entry name" value="Senescence_reg"/>
    <property type="match status" value="1"/>
</dbReference>
<keyword evidence="4" id="KW-1185">Reference proteome</keyword>
<feature type="region of interest" description="Disordered" evidence="2">
    <location>
        <begin position="325"/>
        <end position="379"/>
    </location>
</feature>
<dbReference type="Proteomes" id="UP000275267">
    <property type="component" value="Unassembled WGS sequence"/>
</dbReference>